<comment type="caution">
    <text evidence="2">The sequence shown here is derived from an EMBL/GenBank/DDBJ whole genome shotgun (WGS) entry which is preliminary data.</text>
</comment>
<dbReference type="RefSeq" id="WP_171674487.1">
    <property type="nucleotide sequence ID" value="NZ_BAAAGT010000001.1"/>
</dbReference>
<evidence type="ECO:0000313" key="1">
    <source>
        <dbReference type="EMBL" id="MBB6565769.1"/>
    </source>
</evidence>
<evidence type="ECO:0000313" key="2">
    <source>
        <dbReference type="EMBL" id="NOL42031.1"/>
    </source>
</evidence>
<accession>A0A7Y4L2L0</accession>
<gene>
    <name evidence="1" type="ORF">HNR71_001406</name>
    <name evidence="2" type="ORF">HPO96_17435</name>
</gene>
<protein>
    <submittedName>
        <fullName evidence="2">Uncharacterized protein</fullName>
    </submittedName>
</protein>
<keyword evidence="3" id="KW-1185">Reference proteome</keyword>
<name>A0A7Y4L2L0_9ACTN</name>
<reference evidence="2 3" key="1">
    <citation type="submission" date="2020-05" db="EMBL/GenBank/DDBJ databases">
        <title>Genome sequence of Kribbella sandramycini ATCC 39419.</title>
        <authorList>
            <person name="Maclea K.S."/>
            <person name="Fair J.L."/>
        </authorList>
    </citation>
    <scope>NUCLEOTIDE SEQUENCE [LARGE SCALE GENOMIC DNA]</scope>
    <source>
        <strain evidence="2 3">ATCC 39419</strain>
    </source>
</reference>
<proteinExistence type="predicted"/>
<dbReference type="AlphaFoldDB" id="A0A7Y4L2L0"/>
<sequence length="65" mass="7080">MKGDQKRAVAEYKAAVRDLEALQVEQARQGIRAENPAYHAAHDRVFGAAQKVNALRALALIVSGH</sequence>
<dbReference type="Proteomes" id="UP000553957">
    <property type="component" value="Unassembled WGS sequence"/>
</dbReference>
<reference evidence="1 4" key="2">
    <citation type="submission" date="2020-08" db="EMBL/GenBank/DDBJ databases">
        <title>Sequencing the genomes of 1000 actinobacteria strains.</title>
        <authorList>
            <person name="Klenk H.-P."/>
        </authorList>
    </citation>
    <scope>NUCLEOTIDE SEQUENCE [LARGE SCALE GENOMIC DNA]</scope>
    <source>
        <strain evidence="1 4">DSM 15626</strain>
    </source>
</reference>
<evidence type="ECO:0000313" key="3">
    <source>
        <dbReference type="Proteomes" id="UP000534306"/>
    </source>
</evidence>
<dbReference type="EMBL" id="JACHKF010000001">
    <property type="protein sequence ID" value="MBB6565769.1"/>
    <property type="molecule type" value="Genomic_DNA"/>
</dbReference>
<dbReference type="EMBL" id="JABJRC010000003">
    <property type="protein sequence ID" value="NOL42031.1"/>
    <property type="molecule type" value="Genomic_DNA"/>
</dbReference>
<evidence type="ECO:0000313" key="4">
    <source>
        <dbReference type="Proteomes" id="UP000553957"/>
    </source>
</evidence>
<organism evidence="2 3">
    <name type="scientific">Kribbella sandramycini</name>
    <dbReference type="NCBI Taxonomy" id="60450"/>
    <lineage>
        <taxon>Bacteria</taxon>
        <taxon>Bacillati</taxon>
        <taxon>Actinomycetota</taxon>
        <taxon>Actinomycetes</taxon>
        <taxon>Propionibacteriales</taxon>
        <taxon>Kribbellaceae</taxon>
        <taxon>Kribbella</taxon>
    </lineage>
</organism>
<dbReference type="Proteomes" id="UP000534306">
    <property type="component" value="Unassembled WGS sequence"/>
</dbReference>